<keyword evidence="3" id="KW-1185">Reference proteome</keyword>
<dbReference type="Proteomes" id="UP000001817">
    <property type="component" value="Chromosome 1"/>
</dbReference>
<name>Q140R1_PARXL</name>
<gene>
    <name evidence="2" type="ORF">Bxe_A2785</name>
</gene>
<evidence type="ECO:0000256" key="1">
    <source>
        <dbReference type="SAM" id="MobiDB-lite"/>
    </source>
</evidence>
<accession>Q140R1</accession>
<dbReference type="KEGG" id="bxe:Bxe_A2785"/>
<evidence type="ECO:0000313" key="2">
    <source>
        <dbReference type="EMBL" id="ABE30178.1"/>
    </source>
</evidence>
<dbReference type="STRING" id="266265.Bxe_A2785"/>
<feature type="compositionally biased region" description="Gly residues" evidence="1">
    <location>
        <begin position="82"/>
        <end position="96"/>
    </location>
</feature>
<sequence>MAEKDGASPCLRRNKPAPARVISGMAALHRARGRPASRLAQGVRALMRRFTMKVSRILSAVFVVLALAAGTLATSACTTDGGASGTSGGNSSGGGY</sequence>
<evidence type="ECO:0000313" key="3">
    <source>
        <dbReference type="Proteomes" id="UP000001817"/>
    </source>
</evidence>
<dbReference type="AlphaFoldDB" id="Q140R1"/>
<protein>
    <submittedName>
        <fullName evidence="2">Uncharacterized protein</fullName>
    </submittedName>
</protein>
<dbReference type="EMBL" id="CP000270">
    <property type="protein sequence ID" value="ABE30178.1"/>
    <property type="molecule type" value="Genomic_DNA"/>
</dbReference>
<reference evidence="2 3" key="1">
    <citation type="journal article" date="2006" name="Proc. Natl. Acad. Sci. U.S.A.">
        <title>Burkholderia xenovorans LB400 harbors a multi-replicon, 9.73-Mbp genome shaped for versatility.</title>
        <authorList>
            <person name="Chain P.S."/>
            <person name="Denef V.J."/>
            <person name="Konstantinidis K.T."/>
            <person name="Vergez L.M."/>
            <person name="Agullo L."/>
            <person name="Reyes V.L."/>
            <person name="Hauser L."/>
            <person name="Cordova M."/>
            <person name="Gomez L."/>
            <person name="Gonzalez M."/>
            <person name="Land M."/>
            <person name="Lao V."/>
            <person name="Larimer F."/>
            <person name="LiPuma J.J."/>
            <person name="Mahenthiralingam E."/>
            <person name="Malfatti S.A."/>
            <person name="Marx C.J."/>
            <person name="Parnell J.J."/>
            <person name="Ramette A."/>
            <person name="Richardson P."/>
            <person name="Seeger M."/>
            <person name="Smith D."/>
            <person name="Spilker T."/>
            <person name="Sul W.J."/>
            <person name="Tsoi T.V."/>
            <person name="Ulrich L.E."/>
            <person name="Zhulin I.B."/>
            <person name="Tiedje J.M."/>
        </authorList>
    </citation>
    <scope>NUCLEOTIDE SEQUENCE [LARGE SCALE GENOMIC DNA]</scope>
    <source>
        <strain evidence="2 3">LB400</strain>
    </source>
</reference>
<proteinExistence type="predicted"/>
<feature type="region of interest" description="Disordered" evidence="1">
    <location>
        <begin position="76"/>
        <end position="96"/>
    </location>
</feature>
<organism evidence="2 3">
    <name type="scientific">Paraburkholderia xenovorans (strain LB400)</name>
    <dbReference type="NCBI Taxonomy" id="266265"/>
    <lineage>
        <taxon>Bacteria</taxon>
        <taxon>Pseudomonadati</taxon>
        <taxon>Pseudomonadota</taxon>
        <taxon>Betaproteobacteria</taxon>
        <taxon>Burkholderiales</taxon>
        <taxon>Burkholderiaceae</taxon>
        <taxon>Paraburkholderia</taxon>
    </lineage>
</organism>